<dbReference type="EMBL" id="UOFH01000055">
    <property type="protein sequence ID" value="VAW59095.1"/>
    <property type="molecule type" value="Genomic_DNA"/>
</dbReference>
<reference evidence="1" key="1">
    <citation type="submission" date="2018-06" db="EMBL/GenBank/DDBJ databases">
        <authorList>
            <person name="Zhirakovskaya E."/>
        </authorList>
    </citation>
    <scope>NUCLEOTIDE SEQUENCE</scope>
</reference>
<proteinExistence type="predicted"/>
<sequence>MQLADLSHKEVLFFKQSDFTLSSLLNPAAANKKGHKMKNIFLSTALLSALSLAPQAANAALVEGSVLNFDGFDGNRNTLPAVGSGSWFSLQLTPEPQLPVITSISSFNGLIIGTTQAASSTPPITPNIDNPWGFAGNLGVHQSTSNTRIISASGDTATIDFSGWGVSWNGIPDINLGAGNSNGIATITCDTGSGCANGAGYVLDYSATLPSNAANYGNV</sequence>
<accession>A0A3B0WSX5</accession>
<protein>
    <submittedName>
        <fullName evidence="1">Uncharacterized protein</fullName>
    </submittedName>
</protein>
<dbReference type="AlphaFoldDB" id="A0A3B0WSX5"/>
<name>A0A3B0WSX5_9ZZZZ</name>
<gene>
    <name evidence="1" type="ORF">MNBD_GAMMA08-1889</name>
</gene>
<organism evidence="1">
    <name type="scientific">hydrothermal vent metagenome</name>
    <dbReference type="NCBI Taxonomy" id="652676"/>
    <lineage>
        <taxon>unclassified sequences</taxon>
        <taxon>metagenomes</taxon>
        <taxon>ecological metagenomes</taxon>
    </lineage>
</organism>
<evidence type="ECO:0000313" key="1">
    <source>
        <dbReference type="EMBL" id="VAW59095.1"/>
    </source>
</evidence>
<feature type="non-terminal residue" evidence="1">
    <location>
        <position position="219"/>
    </location>
</feature>